<proteinExistence type="predicted"/>
<comment type="caution">
    <text evidence="3">The sequence shown here is derived from an EMBL/GenBank/DDBJ whole genome shotgun (WGS) entry which is preliminary data.</text>
</comment>
<sequence>MWLLLAFVAIPMIEIALFISVGGAIGLWPTLAIVLLTAILGTHLVRSQGLAAIGNVQKSFNELNDPTEPLAHGAMILIAGVLLLTPGFFTDAVGFALLTPLFRKMMFNFARSRVRVQGFTMGSTQSATFHAGPGNHGRHPAESDVIDGEFSEVDPAKNGAAQQLDSAKNHTHKPSGWTKH</sequence>
<dbReference type="Pfam" id="PF04186">
    <property type="entry name" value="FxsA"/>
    <property type="match status" value="1"/>
</dbReference>
<feature type="transmembrane region" description="Helical" evidence="2">
    <location>
        <begin position="6"/>
        <end position="25"/>
    </location>
</feature>
<evidence type="ECO:0000313" key="3">
    <source>
        <dbReference type="EMBL" id="SMP06194.1"/>
    </source>
</evidence>
<dbReference type="PANTHER" id="PTHR35335">
    <property type="entry name" value="UPF0716 PROTEIN FXSA"/>
    <property type="match status" value="1"/>
</dbReference>
<feature type="region of interest" description="Disordered" evidence="1">
    <location>
        <begin position="154"/>
        <end position="180"/>
    </location>
</feature>
<feature type="compositionally biased region" description="Basic residues" evidence="1">
    <location>
        <begin position="169"/>
        <end position="180"/>
    </location>
</feature>
<evidence type="ECO:0000313" key="4">
    <source>
        <dbReference type="Proteomes" id="UP001157961"/>
    </source>
</evidence>
<feature type="transmembrane region" description="Helical" evidence="2">
    <location>
        <begin position="74"/>
        <end position="102"/>
    </location>
</feature>
<keyword evidence="2" id="KW-1133">Transmembrane helix</keyword>
<dbReference type="PANTHER" id="PTHR35335:SF1">
    <property type="entry name" value="UPF0716 PROTEIN FXSA"/>
    <property type="match status" value="1"/>
</dbReference>
<organism evidence="3 4">
    <name type="scientific">Shimia sagamensis</name>
    <dbReference type="NCBI Taxonomy" id="1566352"/>
    <lineage>
        <taxon>Bacteria</taxon>
        <taxon>Pseudomonadati</taxon>
        <taxon>Pseudomonadota</taxon>
        <taxon>Alphaproteobacteria</taxon>
        <taxon>Rhodobacterales</taxon>
        <taxon>Roseobacteraceae</taxon>
    </lineage>
</organism>
<reference evidence="3 4" key="1">
    <citation type="submission" date="2017-05" db="EMBL/GenBank/DDBJ databases">
        <authorList>
            <person name="Varghese N."/>
            <person name="Submissions S."/>
        </authorList>
    </citation>
    <scope>NUCLEOTIDE SEQUENCE [LARGE SCALE GENOMIC DNA]</scope>
    <source>
        <strain evidence="3 4">DSM 29734</strain>
    </source>
</reference>
<protein>
    <submittedName>
        <fullName evidence="3">UPF0716 protein FxsA</fullName>
    </submittedName>
</protein>
<dbReference type="RefSeq" id="WP_283424474.1">
    <property type="nucleotide sequence ID" value="NZ_FXTY01000001.1"/>
</dbReference>
<gene>
    <name evidence="3" type="ORF">SAMN06265373_101626</name>
</gene>
<dbReference type="EMBL" id="FXTY01000001">
    <property type="protein sequence ID" value="SMP06194.1"/>
    <property type="molecule type" value="Genomic_DNA"/>
</dbReference>
<dbReference type="InterPro" id="IPR007313">
    <property type="entry name" value="FxsA"/>
</dbReference>
<keyword evidence="2" id="KW-0472">Membrane</keyword>
<dbReference type="NCBIfam" id="NF008528">
    <property type="entry name" value="PRK11463.1-2"/>
    <property type="match status" value="1"/>
</dbReference>
<evidence type="ECO:0000256" key="2">
    <source>
        <dbReference type="SAM" id="Phobius"/>
    </source>
</evidence>
<evidence type="ECO:0000256" key="1">
    <source>
        <dbReference type="SAM" id="MobiDB-lite"/>
    </source>
</evidence>
<accession>A0ABY1NC97</accession>
<dbReference type="Proteomes" id="UP001157961">
    <property type="component" value="Unassembled WGS sequence"/>
</dbReference>
<keyword evidence="4" id="KW-1185">Reference proteome</keyword>
<name>A0ABY1NC97_9RHOB</name>
<keyword evidence="2" id="KW-0812">Transmembrane</keyword>